<dbReference type="AlphaFoldDB" id="A0A323TI32"/>
<dbReference type="InterPro" id="IPR002645">
    <property type="entry name" value="STAS_dom"/>
</dbReference>
<dbReference type="SUPFAM" id="SSF52091">
    <property type="entry name" value="SpoIIaa-like"/>
    <property type="match status" value="1"/>
</dbReference>
<keyword evidence="3" id="KW-1185">Reference proteome</keyword>
<name>A0A323TI32_9BACI</name>
<dbReference type="Gene3D" id="3.30.750.24">
    <property type="entry name" value="STAS domain"/>
    <property type="match status" value="1"/>
</dbReference>
<dbReference type="PROSITE" id="PS50801">
    <property type="entry name" value="STAS"/>
    <property type="match status" value="1"/>
</dbReference>
<dbReference type="Proteomes" id="UP000248214">
    <property type="component" value="Unassembled WGS sequence"/>
</dbReference>
<dbReference type="EMBL" id="PDOD01000001">
    <property type="protein sequence ID" value="PYZ94190.1"/>
    <property type="molecule type" value="Genomic_DNA"/>
</dbReference>
<dbReference type="CDD" id="cd07041">
    <property type="entry name" value="STAS_RsbR_RsbS_like"/>
    <property type="match status" value="1"/>
</dbReference>
<dbReference type="RefSeq" id="WP_110607825.1">
    <property type="nucleotide sequence ID" value="NZ_PDOD01000001.1"/>
</dbReference>
<dbReference type="Pfam" id="PF01740">
    <property type="entry name" value="STAS"/>
    <property type="match status" value="1"/>
</dbReference>
<evidence type="ECO:0000313" key="2">
    <source>
        <dbReference type="EMBL" id="PYZ94190.1"/>
    </source>
</evidence>
<sequence length="279" mass="32055">MTRSMKEISKTIVNYVVDNEEELVNKVMRHDEMSHHHDTHDLREIFFRFIQRFQAHLVSDSMIEHKNMPLIDSDTDRAELAQSVSVTAIIDGLYEMSKTIWTMFQQEVQDRFNLTSDELLHVHDLLNKEIKQGIKEVLSAHVEATNRREDQFHEKLDEISVPIINITEKTAICPIIGKIDERRGQHLMNHTLHQCRDRKITQLIFDMSGVPTIDNIVASYLNSVIQSLALIGVNITLTGVRSNIALTVIQQEIHFDKVNITSNVQQALQKAGIISSQQI</sequence>
<organism evidence="2 3">
    <name type="scientific">Salipaludibacillus keqinensis</name>
    <dbReference type="NCBI Taxonomy" id="2045207"/>
    <lineage>
        <taxon>Bacteria</taxon>
        <taxon>Bacillati</taxon>
        <taxon>Bacillota</taxon>
        <taxon>Bacilli</taxon>
        <taxon>Bacillales</taxon>
        <taxon>Bacillaceae</taxon>
    </lineage>
</organism>
<dbReference type="InterPro" id="IPR051932">
    <property type="entry name" value="Bact_StressResp_Reg"/>
</dbReference>
<dbReference type="OrthoDB" id="2379721at2"/>
<gene>
    <name evidence="2" type="ORF">CR194_01235</name>
</gene>
<dbReference type="PANTHER" id="PTHR33745">
    <property type="entry name" value="RSBT ANTAGONIST PROTEIN RSBS-RELATED"/>
    <property type="match status" value="1"/>
</dbReference>
<protein>
    <recommendedName>
        <fullName evidence="1">STAS domain-containing protein</fullName>
    </recommendedName>
</protein>
<proteinExistence type="predicted"/>
<accession>A0A323TI32</accession>
<reference evidence="2 3" key="1">
    <citation type="submission" date="2017-10" db="EMBL/GenBank/DDBJ databases">
        <title>Bacillus sp. nov., a halophilic bacterium isolated from a Keqin Lake.</title>
        <authorList>
            <person name="Wang H."/>
        </authorList>
    </citation>
    <scope>NUCLEOTIDE SEQUENCE [LARGE SCALE GENOMIC DNA]</scope>
    <source>
        <strain evidence="2 3">KQ-12</strain>
    </source>
</reference>
<evidence type="ECO:0000259" key="1">
    <source>
        <dbReference type="PROSITE" id="PS50801"/>
    </source>
</evidence>
<evidence type="ECO:0000313" key="3">
    <source>
        <dbReference type="Proteomes" id="UP000248214"/>
    </source>
</evidence>
<dbReference type="InterPro" id="IPR036513">
    <property type="entry name" value="STAS_dom_sf"/>
</dbReference>
<comment type="caution">
    <text evidence="2">The sequence shown here is derived from an EMBL/GenBank/DDBJ whole genome shotgun (WGS) entry which is preliminary data.</text>
</comment>
<feature type="domain" description="STAS" evidence="1">
    <location>
        <begin position="160"/>
        <end position="271"/>
    </location>
</feature>